<dbReference type="InterPro" id="IPR048466">
    <property type="entry name" value="DNA_pol3_delta-like_C"/>
</dbReference>
<dbReference type="InterPro" id="IPR027417">
    <property type="entry name" value="P-loop_NTPase"/>
</dbReference>
<dbReference type="InterPro" id="IPR008921">
    <property type="entry name" value="DNA_pol3_clamp-load_cplx_C"/>
</dbReference>
<keyword evidence="2" id="KW-0808">Transferase</keyword>
<comment type="similarity">
    <text evidence="6">Belongs to the DNA polymerase HolA subunit family.</text>
</comment>
<evidence type="ECO:0000256" key="2">
    <source>
        <dbReference type="ARBA" id="ARBA00022679"/>
    </source>
</evidence>
<keyword evidence="5" id="KW-0239">DNA-directed DNA polymerase</keyword>
<keyword evidence="4" id="KW-0235">DNA replication</keyword>
<dbReference type="InterPro" id="IPR005790">
    <property type="entry name" value="DNA_polIII_delta"/>
</dbReference>
<dbReference type="NCBIfam" id="TIGR01128">
    <property type="entry name" value="holA"/>
    <property type="match status" value="1"/>
</dbReference>
<dbReference type="EMBL" id="LRPM01000024">
    <property type="protein sequence ID" value="KWZ78488.1"/>
    <property type="molecule type" value="Genomic_DNA"/>
</dbReference>
<evidence type="ECO:0000313" key="9">
    <source>
        <dbReference type="EMBL" id="KWZ78488.1"/>
    </source>
</evidence>
<comment type="catalytic activity">
    <reaction evidence="7">
        <text>DNA(n) + a 2'-deoxyribonucleoside 5'-triphosphate = DNA(n+1) + diphosphate</text>
        <dbReference type="Rhea" id="RHEA:22508"/>
        <dbReference type="Rhea" id="RHEA-COMP:17339"/>
        <dbReference type="Rhea" id="RHEA-COMP:17340"/>
        <dbReference type="ChEBI" id="CHEBI:33019"/>
        <dbReference type="ChEBI" id="CHEBI:61560"/>
        <dbReference type="ChEBI" id="CHEBI:173112"/>
        <dbReference type="EC" id="2.7.7.7"/>
    </reaction>
</comment>
<name>A0A133KG41_9FIRM</name>
<accession>A0A133KG41</accession>
<dbReference type="AlphaFoldDB" id="A0A133KG41"/>
<dbReference type="SUPFAM" id="SSF48019">
    <property type="entry name" value="post-AAA+ oligomerization domain-like"/>
    <property type="match status" value="1"/>
</dbReference>
<dbReference type="Pfam" id="PF21694">
    <property type="entry name" value="DNA_pol3_delta_C"/>
    <property type="match status" value="1"/>
</dbReference>
<dbReference type="GO" id="GO:0003677">
    <property type="term" value="F:DNA binding"/>
    <property type="evidence" value="ECO:0007669"/>
    <property type="project" value="InterPro"/>
</dbReference>
<dbReference type="STRING" id="33036.HMPREF3200_00691"/>
<gene>
    <name evidence="9" type="ORF">HMPREF3200_00691</name>
</gene>
<dbReference type="RefSeq" id="WP_004836306.1">
    <property type="nucleotide sequence ID" value="NZ_KQ955267.1"/>
</dbReference>
<evidence type="ECO:0000256" key="5">
    <source>
        <dbReference type="ARBA" id="ARBA00022932"/>
    </source>
</evidence>
<dbReference type="Proteomes" id="UP000070383">
    <property type="component" value="Unassembled WGS sequence"/>
</dbReference>
<evidence type="ECO:0000256" key="3">
    <source>
        <dbReference type="ARBA" id="ARBA00022695"/>
    </source>
</evidence>
<evidence type="ECO:0000256" key="4">
    <source>
        <dbReference type="ARBA" id="ARBA00022705"/>
    </source>
</evidence>
<proteinExistence type="inferred from homology"/>
<feature type="domain" description="DNA polymerase III delta subunit-like C-terminal" evidence="8">
    <location>
        <begin position="217"/>
        <end position="334"/>
    </location>
</feature>
<protein>
    <recommendedName>
        <fullName evidence="1">DNA-directed DNA polymerase</fullName>
        <ecNumber evidence="1">2.7.7.7</ecNumber>
    </recommendedName>
</protein>
<evidence type="ECO:0000256" key="1">
    <source>
        <dbReference type="ARBA" id="ARBA00012417"/>
    </source>
</evidence>
<dbReference type="EC" id="2.7.7.7" evidence="1"/>
<dbReference type="Gene3D" id="3.40.50.300">
    <property type="entry name" value="P-loop containing nucleotide triphosphate hydrolases"/>
    <property type="match status" value="1"/>
</dbReference>
<evidence type="ECO:0000259" key="8">
    <source>
        <dbReference type="Pfam" id="PF21694"/>
    </source>
</evidence>
<sequence length="337" mass="39511">MNYMEFMKKFIGGDLEGVYLFDSEEEYLSDLIIEDASKLVSIKDFNFIDIKGPASYEDIKNSIETYPVMEDRKLILWRNIDLSKTAIKNYKEILDSLLEDFKDFPSYAIMFIFPDKAVFKGKFYKELLKKDRLVKIERLNRKQLVSFVGKRFNRANKKIKNSLIDDIIDRFSYLNKDSEIKLYDVVNTIEKIIANSDRELVTSDDVKEQLDEILNINIFNLTDALASKNKAKSIETYYQMKNSGEDLFMIYHMIVRQVRNMIGIKTLTKRGFNDSFIGKSLGISPFELRKLKAFVGNFTEDDLYKLHDYLFEMDFRQKSGVFDMDLALTILIGKFTK</sequence>
<evidence type="ECO:0000256" key="6">
    <source>
        <dbReference type="ARBA" id="ARBA00034754"/>
    </source>
</evidence>
<dbReference type="Gene3D" id="1.20.272.10">
    <property type="match status" value="1"/>
</dbReference>
<reference evidence="10" key="1">
    <citation type="submission" date="2016-01" db="EMBL/GenBank/DDBJ databases">
        <authorList>
            <person name="Mitreva M."/>
            <person name="Pepin K.H."/>
            <person name="Mihindukulasuriya K.A."/>
            <person name="Fulton R."/>
            <person name="Fronick C."/>
            <person name="O'Laughlin M."/>
            <person name="Miner T."/>
            <person name="Herter B."/>
            <person name="Rosa B.A."/>
            <person name="Cordes M."/>
            <person name="Tomlinson C."/>
            <person name="Wollam A."/>
            <person name="Palsikar V.B."/>
            <person name="Mardis E.R."/>
            <person name="Wilson R.K."/>
        </authorList>
    </citation>
    <scope>NUCLEOTIDE SEQUENCE [LARGE SCALE GENOMIC DNA]</scope>
    <source>
        <strain evidence="10">MJR8151</strain>
    </source>
</reference>
<dbReference type="Gene3D" id="1.10.8.60">
    <property type="match status" value="1"/>
</dbReference>
<dbReference type="PATRIC" id="fig|33036.3.peg.687"/>
<evidence type="ECO:0000256" key="7">
    <source>
        <dbReference type="ARBA" id="ARBA00049244"/>
    </source>
</evidence>
<dbReference type="GO" id="GO:0003887">
    <property type="term" value="F:DNA-directed DNA polymerase activity"/>
    <property type="evidence" value="ECO:0007669"/>
    <property type="project" value="UniProtKB-KW"/>
</dbReference>
<dbReference type="GO" id="GO:0009360">
    <property type="term" value="C:DNA polymerase III complex"/>
    <property type="evidence" value="ECO:0007669"/>
    <property type="project" value="TreeGrafter"/>
</dbReference>
<comment type="caution">
    <text evidence="9">The sequence shown here is derived from an EMBL/GenBank/DDBJ whole genome shotgun (WGS) entry which is preliminary data.</text>
</comment>
<dbReference type="PANTHER" id="PTHR34388:SF1">
    <property type="entry name" value="DNA POLYMERASE III SUBUNIT DELTA"/>
    <property type="match status" value="1"/>
</dbReference>
<dbReference type="PANTHER" id="PTHR34388">
    <property type="entry name" value="DNA POLYMERASE III SUBUNIT DELTA"/>
    <property type="match status" value="1"/>
</dbReference>
<dbReference type="OrthoDB" id="9775929at2"/>
<keyword evidence="3" id="KW-0548">Nucleotidyltransferase</keyword>
<keyword evidence="10" id="KW-1185">Reference proteome</keyword>
<evidence type="ECO:0000313" key="10">
    <source>
        <dbReference type="Proteomes" id="UP000070383"/>
    </source>
</evidence>
<organism evidence="9 10">
    <name type="scientific">Anaerococcus tetradius</name>
    <dbReference type="NCBI Taxonomy" id="33036"/>
    <lineage>
        <taxon>Bacteria</taxon>
        <taxon>Bacillati</taxon>
        <taxon>Bacillota</taxon>
        <taxon>Tissierellia</taxon>
        <taxon>Tissierellales</taxon>
        <taxon>Peptoniphilaceae</taxon>
        <taxon>Anaerococcus</taxon>
    </lineage>
</organism>
<dbReference type="GO" id="GO:0006261">
    <property type="term" value="P:DNA-templated DNA replication"/>
    <property type="evidence" value="ECO:0007669"/>
    <property type="project" value="TreeGrafter"/>
</dbReference>
<dbReference type="SUPFAM" id="SSF52540">
    <property type="entry name" value="P-loop containing nucleoside triphosphate hydrolases"/>
    <property type="match status" value="1"/>
</dbReference>